<reference evidence="2 3" key="1">
    <citation type="journal article" date="2016" name="Nat. Commun.">
        <title>Thousands of microbial genomes shed light on interconnected biogeochemical processes in an aquifer system.</title>
        <authorList>
            <person name="Anantharaman K."/>
            <person name="Brown C.T."/>
            <person name="Hug L.A."/>
            <person name="Sharon I."/>
            <person name="Castelle C.J."/>
            <person name="Probst A.J."/>
            <person name="Thomas B.C."/>
            <person name="Singh A."/>
            <person name="Wilkins M.J."/>
            <person name="Karaoz U."/>
            <person name="Brodie E.L."/>
            <person name="Williams K.H."/>
            <person name="Hubbard S.S."/>
            <person name="Banfield J.F."/>
        </authorList>
    </citation>
    <scope>NUCLEOTIDE SEQUENCE [LARGE SCALE GENOMIC DNA]</scope>
</reference>
<accession>A0A1F5YKG0</accession>
<evidence type="ECO:0000256" key="1">
    <source>
        <dbReference type="SAM" id="Phobius"/>
    </source>
</evidence>
<keyword evidence="1" id="KW-0472">Membrane</keyword>
<protein>
    <recommendedName>
        <fullName evidence="4">PPM-type phosphatase domain-containing protein</fullName>
    </recommendedName>
</protein>
<feature type="transmembrane region" description="Helical" evidence="1">
    <location>
        <begin position="232"/>
        <end position="253"/>
    </location>
</feature>
<name>A0A1F5YKG0_9BACT</name>
<dbReference type="InterPro" id="IPR011042">
    <property type="entry name" value="6-blade_b-propeller_TolB-like"/>
</dbReference>
<evidence type="ECO:0000313" key="3">
    <source>
        <dbReference type="Proteomes" id="UP000177396"/>
    </source>
</evidence>
<keyword evidence="1" id="KW-0812">Transmembrane</keyword>
<sequence length="595" mass="66865">MSYQFRSAKITSPSTPNFWGGCFVEKDLTVLLEIETDGSILASYLGKSVFDQLLQFVSNTIKRDKDTVKTLLREISGNPFIKTAIIGVLSDSSMYLGCQGKGQAVLVRGEEVGTVISGGFVSQGKIDLNDRIVFHSDRLAKILGNKTLLDIYLSSNLEDFEEELAGILSVNEKAKGLAVLEVVIAKYKILPELNNINNITKFHLQRYLPQQLPLKLEQLKNYYFSKTLRQKLFLAVSSFLFIFFIINTFAGVIRSRNSQKLKQLNQTLSVVSQQFEEAQNLIELNPIRSRELLGSAKLSVSQLLTKTKKNSEGYKKLTGWFEKISASEVAAYKIYKLTAVPVYFDISLIKPGGHIDYVSSYQDRQVVLDRQSKTLYYLDLTTKQSGILAGQDVVKNAATVAIHGTNAYLLNEDGIYRVDIEKKTAGKVLDYDNNWGDIASFQSFAANLYLLDRKNNTIWKYLSTDTGLSDRRSYLQSGIGVNLANMTDMDIDGSIWVTGGAEIIKFTAGGNDKFSFKGLSDSTTNIDSFSTSENEKYIYLLERSLKRILVFDKDGLYYAQYQWEDLKDAQSIVASEATGKIYVFFDTKIYAIDQR</sequence>
<dbReference type="Proteomes" id="UP000177396">
    <property type="component" value="Unassembled WGS sequence"/>
</dbReference>
<dbReference type="PROSITE" id="PS51257">
    <property type="entry name" value="PROKAR_LIPOPROTEIN"/>
    <property type="match status" value="1"/>
</dbReference>
<dbReference type="AlphaFoldDB" id="A0A1F5YKG0"/>
<comment type="caution">
    <text evidence="2">The sequence shown here is derived from an EMBL/GenBank/DDBJ whole genome shotgun (WGS) entry which is preliminary data.</text>
</comment>
<proteinExistence type="predicted"/>
<dbReference type="SUPFAM" id="SSF101898">
    <property type="entry name" value="NHL repeat"/>
    <property type="match status" value="1"/>
</dbReference>
<dbReference type="EMBL" id="MFJB01000023">
    <property type="protein sequence ID" value="OGG00553.1"/>
    <property type="molecule type" value="Genomic_DNA"/>
</dbReference>
<dbReference type="Gene3D" id="2.120.10.30">
    <property type="entry name" value="TolB, C-terminal domain"/>
    <property type="match status" value="1"/>
</dbReference>
<keyword evidence="1" id="KW-1133">Transmembrane helix</keyword>
<evidence type="ECO:0000313" key="2">
    <source>
        <dbReference type="EMBL" id="OGG00553.1"/>
    </source>
</evidence>
<gene>
    <name evidence="2" type="ORF">A2153_02280</name>
</gene>
<evidence type="ECO:0008006" key="4">
    <source>
        <dbReference type="Google" id="ProtNLM"/>
    </source>
</evidence>
<organism evidence="2 3">
    <name type="scientific">Candidatus Gottesmanbacteria bacterium RBG_16_38_7b</name>
    <dbReference type="NCBI Taxonomy" id="1798372"/>
    <lineage>
        <taxon>Bacteria</taxon>
        <taxon>Candidatus Gottesmaniibacteriota</taxon>
    </lineage>
</organism>